<dbReference type="KEGG" id="asx:CDL62_04950"/>
<organism evidence="3 4">
    <name type="scientific">Alkalitalea saponilacus</name>
    <dbReference type="NCBI Taxonomy" id="889453"/>
    <lineage>
        <taxon>Bacteria</taxon>
        <taxon>Pseudomonadati</taxon>
        <taxon>Bacteroidota</taxon>
        <taxon>Bacteroidia</taxon>
        <taxon>Marinilabiliales</taxon>
        <taxon>Marinilabiliaceae</taxon>
        <taxon>Alkalitalea</taxon>
    </lineage>
</organism>
<evidence type="ECO:0000259" key="2">
    <source>
        <dbReference type="Pfam" id="PF18962"/>
    </source>
</evidence>
<feature type="domain" description="Secretion system C-terminal sorting" evidence="2">
    <location>
        <begin position="231"/>
        <end position="297"/>
    </location>
</feature>
<dbReference type="RefSeq" id="WP_079558798.1">
    <property type="nucleotide sequence ID" value="NZ_CP021904.1"/>
</dbReference>
<evidence type="ECO:0000313" key="4">
    <source>
        <dbReference type="Proteomes" id="UP000191055"/>
    </source>
</evidence>
<name>A0A1T5HT31_9BACT</name>
<gene>
    <name evidence="3" type="ORF">SAMN03080601_03130</name>
</gene>
<proteinExistence type="predicted"/>
<dbReference type="OrthoDB" id="5381604at2"/>
<evidence type="ECO:0000256" key="1">
    <source>
        <dbReference type="SAM" id="SignalP"/>
    </source>
</evidence>
<protein>
    <submittedName>
        <fullName evidence="3">Por secretion system C-terminal sorting domain-containing protein</fullName>
    </submittedName>
</protein>
<evidence type="ECO:0000313" key="3">
    <source>
        <dbReference type="EMBL" id="SKC23845.1"/>
    </source>
</evidence>
<dbReference type="EMBL" id="FUYV01000022">
    <property type="protein sequence ID" value="SKC23845.1"/>
    <property type="molecule type" value="Genomic_DNA"/>
</dbReference>
<sequence>MNKTIILLSFVCSFALQANTQTYNNAIVSEDSSWATLVYGLSAYNIPCYVETQHVYFKGDSSIASVSYKKVFSSSDRLHENINFEGLIREHNEKTFFIPASFDEEYLLYDFSFEAGSFFEYKDFRTRESVSLYVNNVDFIEINGFSKKRIEITASPDAEWIVDTWVEEIGSLSGILYPCYKSFLDGGVRNLLCYSHKNELIYVNPFYSECYYDSVGDITLVQTTEADNYNVFPNPVSDAINISCIDNTILLIEVFDNLGRRVYSQTHNETINVSSFSKGLLLLKVYDANQQVSLFKIIKK</sequence>
<keyword evidence="4" id="KW-1185">Reference proteome</keyword>
<accession>A0A1T5HT31</accession>
<dbReference type="STRING" id="889453.SAMN03080601_03130"/>
<keyword evidence="1" id="KW-0732">Signal</keyword>
<dbReference type="NCBIfam" id="TIGR04183">
    <property type="entry name" value="Por_Secre_tail"/>
    <property type="match status" value="1"/>
</dbReference>
<dbReference type="Proteomes" id="UP000191055">
    <property type="component" value="Unassembled WGS sequence"/>
</dbReference>
<dbReference type="AlphaFoldDB" id="A0A1T5HT31"/>
<feature type="signal peptide" evidence="1">
    <location>
        <begin position="1"/>
        <end position="18"/>
    </location>
</feature>
<reference evidence="3 4" key="1">
    <citation type="submission" date="2017-02" db="EMBL/GenBank/DDBJ databases">
        <authorList>
            <person name="Peterson S.W."/>
        </authorList>
    </citation>
    <scope>NUCLEOTIDE SEQUENCE [LARGE SCALE GENOMIC DNA]</scope>
    <source>
        <strain evidence="3 4">DSM 24412</strain>
    </source>
</reference>
<dbReference type="Pfam" id="PF18962">
    <property type="entry name" value="Por_Secre_tail"/>
    <property type="match status" value="1"/>
</dbReference>
<dbReference type="InterPro" id="IPR026444">
    <property type="entry name" value="Secre_tail"/>
</dbReference>
<feature type="chain" id="PRO_5012188475" evidence="1">
    <location>
        <begin position="19"/>
        <end position="300"/>
    </location>
</feature>